<sequence length="128" mass="14190">MSRIRMIVLGFLLGMMCIGCSNQNEVESERYEMEGRLLKSVSGSHYIVANNGGAISMGNETGDEGIFDELLSGDLIRVTYDQIQESYPGGTTIYNLKLVEEGTVENLPQDEIDQLIEMGNTFDLSNVR</sequence>
<evidence type="ECO:0008006" key="3">
    <source>
        <dbReference type="Google" id="ProtNLM"/>
    </source>
</evidence>
<keyword evidence="2" id="KW-1185">Reference proteome</keyword>
<dbReference type="Proteomes" id="UP001418796">
    <property type="component" value="Unassembled WGS sequence"/>
</dbReference>
<comment type="caution">
    <text evidence="1">The sequence shown here is derived from an EMBL/GenBank/DDBJ whole genome shotgun (WGS) entry which is preliminary data.</text>
</comment>
<proteinExistence type="predicted"/>
<organism evidence="1 2">
    <name type="scientific">Alkalicoccobacillus gibsonii</name>
    <dbReference type="NCBI Taxonomy" id="79881"/>
    <lineage>
        <taxon>Bacteria</taxon>
        <taxon>Bacillati</taxon>
        <taxon>Bacillota</taxon>
        <taxon>Bacilli</taxon>
        <taxon>Bacillales</taxon>
        <taxon>Bacillaceae</taxon>
        <taxon>Alkalicoccobacillus</taxon>
    </lineage>
</organism>
<dbReference type="RefSeq" id="WP_343129523.1">
    <property type="nucleotide sequence ID" value="NZ_JBCITK010000001.1"/>
</dbReference>
<reference evidence="1 2" key="1">
    <citation type="submission" date="2024-03" db="EMBL/GenBank/DDBJ databases">
        <title>Bacilli Hybrid Assemblies.</title>
        <authorList>
            <person name="Kovac J."/>
        </authorList>
    </citation>
    <scope>NUCLEOTIDE SEQUENCE [LARGE SCALE GENOMIC DNA]</scope>
    <source>
        <strain evidence="1 2">FSL R7-0666</strain>
    </source>
</reference>
<name>A0ABU9VER5_9BACI</name>
<dbReference type="EMBL" id="JBCITK010000001">
    <property type="protein sequence ID" value="MEN0642396.1"/>
    <property type="molecule type" value="Genomic_DNA"/>
</dbReference>
<accession>A0ABU9VER5</accession>
<protein>
    <recommendedName>
        <fullName evidence="3">DUF3221 domain-containing protein</fullName>
    </recommendedName>
</protein>
<gene>
    <name evidence="1" type="ORF">MKY91_04365</name>
</gene>
<evidence type="ECO:0000313" key="2">
    <source>
        <dbReference type="Proteomes" id="UP001418796"/>
    </source>
</evidence>
<evidence type="ECO:0000313" key="1">
    <source>
        <dbReference type="EMBL" id="MEN0642396.1"/>
    </source>
</evidence>